<name>A0A7T8GMY9_CALRO</name>
<accession>A0A7T8GMY9</accession>
<proteinExistence type="predicted"/>
<keyword evidence="2" id="KW-1185">Reference proteome</keyword>
<dbReference type="EMBL" id="CP045906">
    <property type="protein sequence ID" value="QQP34783.1"/>
    <property type="molecule type" value="Genomic_DNA"/>
</dbReference>
<dbReference type="Proteomes" id="UP000595437">
    <property type="component" value="Chromosome 17"/>
</dbReference>
<gene>
    <name evidence="1" type="ORF">FKW44_022784</name>
</gene>
<organism evidence="1 2">
    <name type="scientific">Caligus rogercresseyi</name>
    <name type="common">Sea louse</name>
    <dbReference type="NCBI Taxonomy" id="217165"/>
    <lineage>
        <taxon>Eukaryota</taxon>
        <taxon>Metazoa</taxon>
        <taxon>Ecdysozoa</taxon>
        <taxon>Arthropoda</taxon>
        <taxon>Crustacea</taxon>
        <taxon>Multicrustacea</taxon>
        <taxon>Hexanauplia</taxon>
        <taxon>Copepoda</taxon>
        <taxon>Siphonostomatoida</taxon>
        <taxon>Caligidae</taxon>
        <taxon>Caligus</taxon>
    </lineage>
</organism>
<protein>
    <submittedName>
        <fullName evidence="1">Uncharacterized protein</fullName>
    </submittedName>
</protein>
<reference evidence="2" key="1">
    <citation type="submission" date="2021-01" db="EMBL/GenBank/DDBJ databases">
        <title>Caligus Genome Assembly.</title>
        <authorList>
            <person name="Gallardo-Escarate C."/>
        </authorList>
    </citation>
    <scope>NUCLEOTIDE SEQUENCE [LARGE SCALE GENOMIC DNA]</scope>
</reference>
<evidence type="ECO:0000313" key="2">
    <source>
        <dbReference type="Proteomes" id="UP000595437"/>
    </source>
</evidence>
<dbReference type="AlphaFoldDB" id="A0A7T8GMY9"/>
<sequence length="55" mass="6259">MVWAGVTSDGKKGPNYLCRGGREDRPGGITCIFFQRRSSHGYKESILRLFYCSTR</sequence>
<evidence type="ECO:0000313" key="1">
    <source>
        <dbReference type="EMBL" id="QQP34783.1"/>
    </source>
</evidence>